<sequence>MDSIRNPSAFSSNENEENSVKINLSQHSLDEIQNLFETFVEESKIDRVLSRFLPNVVKIYESLQKVLKNEADLYNKFLICKKNLNEINMKYAQALKLSNIDNKAKTDLLEELEKAWNQTSVAKSKENRALETIDSLKLEIFNLSKLVEQGVGLSVDQEYNLIEILKEKERILSENTKLNEEILELRSDMDILAKKDDEYKRVIEESKVQVNQANQELLGCQLEIQKLTRKNVQLEEEIENQHRLNNLKESNLNKSNQGNQILRKETCKLEANVREVQLILEKNRKES</sequence>
<comment type="caution">
    <text evidence="2">The sequence shown here is derived from an EMBL/GenBank/DDBJ whole genome shotgun (WGS) entry which is preliminary data.</text>
</comment>
<dbReference type="STRING" id="10195.A0A3M7S7S3"/>
<gene>
    <name evidence="2" type="ORF">BpHYR1_045903</name>
</gene>
<evidence type="ECO:0000256" key="1">
    <source>
        <dbReference type="SAM" id="Coils"/>
    </source>
</evidence>
<keyword evidence="1" id="KW-0175">Coiled coil</keyword>
<feature type="coiled-coil region" evidence="1">
    <location>
        <begin position="161"/>
        <end position="251"/>
    </location>
</feature>
<keyword evidence="2" id="KW-0282">Flagellum</keyword>
<keyword evidence="3" id="KW-1185">Reference proteome</keyword>
<dbReference type="EMBL" id="REGN01001916">
    <property type="protein sequence ID" value="RNA31638.1"/>
    <property type="molecule type" value="Genomic_DNA"/>
</dbReference>
<evidence type="ECO:0000313" key="2">
    <source>
        <dbReference type="EMBL" id="RNA31638.1"/>
    </source>
</evidence>
<protein>
    <submittedName>
        <fullName evidence="2">Cilia-and flagella-associated 58</fullName>
    </submittedName>
</protein>
<accession>A0A3M7S7S3</accession>
<dbReference type="OrthoDB" id="264785at2759"/>
<organism evidence="2 3">
    <name type="scientific">Brachionus plicatilis</name>
    <name type="common">Marine rotifer</name>
    <name type="synonym">Brachionus muelleri</name>
    <dbReference type="NCBI Taxonomy" id="10195"/>
    <lineage>
        <taxon>Eukaryota</taxon>
        <taxon>Metazoa</taxon>
        <taxon>Spiralia</taxon>
        <taxon>Gnathifera</taxon>
        <taxon>Rotifera</taxon>
        <taxon>Eurotatoria</taxon>
        <taxon>Monogononta</taxon>
        <taxon>Pseudotrocha</taxon>
        <taxon>Ploima</taxon>
        <taxon>Brachionidae</taxon>
        <taxon>Brachionus</taxon>
    </lineage>
</organism>
<dbReference type="AlphaFoldDB" id="A0A3M7S7S3"/>
<dbReference type="Proteomes" id="UP000276133">
    <property type="component" value="Unassembled WGS sequence"/>
</dbReference>
<keyword evidence="2" id="KW-0969">Cilium</keyword>
<evidence type="ECO:0000313" key="3">
    <source>
        <dbReference type="Proteomes" id="UP000276133"/>
    </source>
</evidence>
<name>A0A3M7S7S3_BRAPC</name>
<keyword evidence="2" id="KW-0966">Cell projection</keyword>
<proteinExistence type="predicted"/>
<reference evidence="2 3" key="1">
    <citation type="journal article" date="2018" name="Sci. Rep.">
        <title>Genomic signatures of local adaptation to the degree of environmental predictability in rotifers.</title>
        <authorList>
            <person name="Franch-Gras L."/>
            <person name="Hahn C."/>
            <person name="Garcia-Roger E.M."/>
            <person name="Carmona M.J."/>
            <person name="Serra M."/>
            <person name="Gomez A."/>
        </authorList>
    </citation>
    <scope>NUCLEOTIDE SEQUENCE [LARGE SCALE GENOMIC DNA]</scope>
    <source>
        <strain evidence="2">HYR1</strain>
    </source>
</reference>